<feature type="transmembrane region" description="Helical" evidence="1">
    <location>
        <begin position="391"/>
        <end position="410"/>
    </location>
</feature>
<dbReference type="FunCoup" id="A0A084QXF1">
    <property type="interactions" value="28"/>
</dbReference>
<evidence type="ECO:0000313" key="3">
    <source>
        <dbReference type="EMBL" id="KFA68636.1"/>
    </source>
</evidence>
<dbReference type="InterPro" id="IPR053001">
    <property type="entry name" value="MNNG_permease-like"/>
</dbReference>
<dbReference type="GO" id="GO:0016020">
    <property type="term" value="C:membrane"/>
    <property type="evidence" value="ECO:0007669"/>
    <property type="project" value="TreeGrafter"/>
</dbReference>
<protein>
    <recommendedName>
        <fullName evidence="2">DUF3533 domain-containing protein</fullName>
    </recommendedName>
</protein>
<dbReference type="HOGENOM" id="CLU_035734_1_1_1"/>
<gene>
    <name evidence="3" type="ORF">S40285_09671</name>
</gene>
<name>A0A084QXF1_STAC4</name>
<accession>A0A084QXF1</accession>
<feature type="domain" description="DUF3533" evidence="2">
    <location>
        <begin position="38"/>
        <end position="402"/>
    </location>
</feature>
<keyword evidence="1" id="KW-0812">Transmembrane</keyword>
<dbReference type="PANTHER" id="PTHR34814">
    <property type="entry name" value="NITROSOGUANIDINE RESISTANCE PROTEIN SNG1"/>
    <property type="match status" value="1"/>
</dbReference>
<evidence type="ECO:0000256" key="1">
    <source>
        <dbReference type="SAM" id="Phobius"/>
    </source>
</evidence>
<evidence type="ECO:0000313" key="4">
    <source>
        <dbReference type="Proteomes" id="UP000028524"/>
    </source>
</evidence>
<keyword evidence="4" id="KW-1185">Reference proteome</keyword>
<dbReference type="OMA" id="AMNGIYD"/>
<dbReference type="STRING" id="1283841.A0A084QXF1"/>
<sequence length="447" mass="48832">MSTSDSERPGPPARYSFLDSSWTGQRKGVILPLVAAAIALWLVFLADMSYLFGATLDQRHHIHALNVLVVDFDGGAVAEAVSSTYSFMQGNDFPTLEFQDASPRYPDPAAVKEAVCSGDYWGAVYTRSGASAQLADALSGAPGAANYAANNTVTYIYNQARYTTLADGAIGATLRALIAASRDAYYQTDDGKEALANLDRTNPSAVQAFLNPIQPSADIIMPTQQGSRAFYNTLNVVFPILLVFFFSLVVNGLSQSNGLLVRLRRGDLWLMRLVASKAYGLIAALMVTAYIWAFREDWPVASHVFVTNWMIVWFQIDINWQVFDAVIASYLPMAATPFFVMTWIVVNVASTAFPFEVSAGFYRVGYAFPGHHIYALQVQAWSGCASQLRTALPVLFSWWLLGHIAVVFSIRKRCADADKVAAQNSQKVLQPQSEMASAGSDVTTKAD</sequence>
<organism evidence="3 4">
    <name type="scientific">Stachybotrys chlorohalonatus (strain IBT 40285)</name>
    <dbReference type="NCBI Taxonomy" id="1283841"/>
    <lineage>
        <taxon>Eukaryota</taxon>
        <taxon>Fungi</taxon>
        <taxon>Dikarya</taxon>
        <taxon>Ascomycota</taxon>
        <taxon>Pezizomycotina</taxon>
        <taxon>Sordariomycetes</taxon>
        <taxon>Hypocreomycetidae</taxon>
        <taxon>Hypocreales</taxon>
        <taxon>Stachybotryaceae</taxon>
        <taxon>Stachybotrys</taxon>
    </lineage>
</organism>
<dbReference type="InterPro" id="IPR022703">
    <property type="entry name" value="DUF3533"/>
</dbReference>
<reference evidence="3 4" key="1">
    <citation type="journal article" date="2014" name="BMC Genomics">
        <title>Comparative genome sequencing reveals chemotype-specific gene clusters in the toxigenic black mold Stachybotrys.</title>
        <authorList>
            <person name="Semeiks J."/>
            <person name="Borek D."/>
            <person name="Otwinowski Z."/>
            <person name="Grishin N.V."/>
        </authorList>
    </citation>
    <scope>NUCLEOTIDE SEQUENCE [LARGE SCALE GENOMIC DNA]</scope>
    <source>
        <strain evidence="3 4">IBT 40285</strain>
    </source>
</reference>
<evidence type="ECO:0000259" key="2">
    <source>
        <dbReference type="Pfam" id="PF12051"/>
    </source>
</evidence>
<dbReference type="InParanoid" id="A0A084QXF1"/>
<feature type="transmembrane region" description="Helical" evidence="1">
    <location>
        <begin position="29"/>
        <end position="52"/>
    </location>
</feature>
<feature type="transmembrane region" description="Helical" evidence="1">
    <location>
        <begin position="274"/>
        <end position="294"/>
    </location>
</feature>
<keyword evidence="1" id="KW-1133">Transmembrane helix</keyword>
<dbReference type="Pfam" id="PF12051">
    <property type="entry name" value="DUF3533"/>
    <property type="match status" value="1"/>
</dbReference>
<feature type="transmembrane region" description="Helical" evidence="1">
    <location>
        <begin position="229"/>
        <end position="253"/>
    </location>
</feature>
<proteinExistence type="predicted"/>
<dbReference type="Proteomes" id="UP000028524">
    <property type="component" value="Unassembled WGS sequence"/>
</dbReference>
<dbReference type="OrthoDB" id="2140105at2759"/>
<dbReference type="EMBL" id="KL659777">
    <property type="protein sequence ID" value="KFA68636.1"/>
    <property type="molecule type" value="Genomic_DNA"/>
</dbReference>
<feature type="transmembrane region" description="Helical" evidence="1">
    <location>
        <begin position="325"/>
        <end position="346"/>
    </location>
</feature>
<dbReference type="PANTHER" id="PTHR34814:SF2">
    <property type="entry name" value="DUF3533 DOMAIN-CONTAINING PROTEIN"/>
    <property type="match status" value="1"/>
</dbReference>
<dbReference type="AlphaFoldDB" id="A0A084QXF1"/>
<keyword evidence="1" id="KW-0472">Membrane</keyword>